<organism evidence="1 2">
    <name type="scientific">Irpex rosettiformis</name>
    <dbReference type="NCBI Taxonomy" id="378272"/>
    <lineage>
        <taxon>Eukaryota</taxon>
        <taxon>Fungi</taxon>
        <taxon>Dikarya</taxon>
        <taxon>Basidiomycota</taxon>
        <taxon>Agaricomycotina</taxon>
        <taxon>Agaricomycetes</taxon>
        <taxon>Polyporales</taxon>
        <taxon>Irpicaceae</taxon>
        <taxon>Irpex</taxon>
    </lineage>
</organism>
<dbReference type="EMBL" id="MU274936">
    <property type="protein sequence ID" value="KAI0084984.1"/>
    <property type="molecule type" value="Genomic_DNA"/>
</dbReference>
<comment type="caution">
    <text evidence="1">The sequence shown here is derived from an EMBL/GenBank/DDBJ whole genome shotgun (WGS) entry which is preliminary data.</text>
</comment>
<gene>
    <name evidence="1" type="ORF">BDY19DRAFT_897422</name>
</gene>
<sequence length="782" mass="81426">MRSSILALGLGATAVLAQGSKGGEGHAGGAIEDGGDTKVSAMMMFVGNEKKVYILDKSEGNAEQINGHSAYAAIYDIASRTAITMDVASNPFCAAGMHFPNGSFLAIGGNSAVGPGAAVGDVGNGAFDTTYNDLDGRTSVRIINPLECTGNDAATNSNCQWYDNSNVTHLQVPRWYPAVAPTAKGDLAVIGGFVAGGYINRNYPQENDPILQGGASQPTIEWYPSRGKVSDPVPFLYNAGGLNSYAITELLASGKMFMQANLSTTIWNPDTNDYQNLPDMPGNMVRVYPASGATALLPMTVANNYSQTILFCGGNNLTNDQWGNYSWPNADTWNIPAGSRCDSITPEPLDSSAPAYVSDDPMPEGRTMGQFIILPDGKLLVVNGGVNGTAGYATETGNTPPEQMPLGMSLASGPVGKPAIYDPTAPKGKRWSNEGFAESQIPRLYHSSALLLPDASVLIAGSNPNVDVNTTTHFPTTYKAEIFYPSYFSAPQRPVPSGVPKTVSYGGKPFDITVPASSYSGAANDAANATVIWLNRPGFTTHGMNMGQRAIQLNNTYTVNQDGSITLHVSQAPPNPNLFQPGPAFMFVTVNGIPSNGTLVIVGNGQLGDQPTSDLVALPASQGLASAQGTGSGSSNSSKGSNNGTSSSNQSSSASHTGPIVGAVIGAIALVGILGAIFGIILTRRRRAASRSHTGGVYPMAGASTVGGVSALASRGVGATGLRNSDSSAFAPLQDNYSTTWTPNASQVSLHSPYHDEANFRSGEFDPYYSSHPPRMSTNAAR</sequence>
<protein>
    <submittedName>
        <fullName evidence="1">Copper radical oxidase variant A</fullName>
    </submittedName>
</protein>
<accession>A0ACB8TT20</accession>
<keyword evidence="2" id="KW-1185">Reference proteome</keyword>
<reference evidence="1" key="1">
    <citation type="journal article" date="2021" name="Environ. Microbiol.">
        <title>Gene family expansions and transcriptome signatures uncover fungal adaptations to wood decay.</title>
        <authorList>
            <person name="Hage H."/>
            <person name="Miyauchi S."/>
            <person name="Viragh M."/>
            <person name="Drula E."/>
            <person name="Min B."/>
            <person name="Chaduli D."/>
            <person name="Navarro D."/>
            <person name="Favel A."/>
            <person name="Norest M."/>
            <person name="Lesage-Meessen L."/>
            <person name="Balint B."/>
            <person name="Merenyi Z."/>
            <person name="de Eugenio L."/>
            <person name="Morin E."/>
            <person name="Martinez A.T."/>
            <person name="Baldrian P."/>
            <person name="Stursova M."/>
            <person name="Martinez M.J."/>
            <person name="Novotny C."/>
            <person name="Magnuson J.K."/>
            <person name="Spatafora J.W."/>
            <person name="Maurice S."/>
            <person name="Pangilinan J."/>
            <person name="Andreopoulos W."/>
            <person name="LaButti K."/>
            <person name="Hundley H."/>
            <person name="Na H."/>
            <person name="Kuo A."/>
            <person name="Barry K."/>
            <person name="Lipzen A."/>
            <person name="Henrissat B."/>
            <person name="Riley R."/>
            <person name="Ahrendt S."/>
            <person name="Nagy L.G."/>
            <person name="Grigoriev I.V."/>
            <person name="Martin F."/>
            <person name="Rosso M.N."/>
        </authorList>
    </citation>
    <scope>NUCLEOTIDE SEQUENCE</scope>
    <source>
        <strain evidence="1">CBS 384.51</strain>
    </source>
</reference>
<evidence type="ECO:0000313" key="1">
    <source>
        <dbReference type="EMBL" id="KAI0084984.1"/>
    </source>
</evidence>
<evidence type="ECO:0000313" key="2">
    <source>
        <dbReference type="Proteomes" id="UP001055072"/>
    </source>
</evidence>
<dbReference type="Proteomes" id="UP001055072">
    <property type="component" value="Unassembled WGS sequence"/>
</dbReference>
<proteinExistence type="predicted"/>
<name>A0ACB8TT20_9APHY</name>